<evidence type="ECO:0000256" key="4">
    <source>
        <dbReference type="ARBA" id="ARBA00011529"/>
    </source>
</evidence>
<evidence type="ECO:0000256" key="3">
    <source>
        <dbReference type="ARBA" id="ARBA00008725"/>
    </source>
</evidence>
<protein>
    <submittedName>
        <fullName evidence="11">Phosphate ABC transporter substrate-binding protein</fullName>
    </submittedName>
</protein>
<feature type="domain" description="PBP" evidence="10">
    <location>
        <begin position="30"/>
        <end position="152"/>
    </location>
</feature>
<keyword evidence="6 9" id="KW-0732">Signal</keyword>
<dbReference type="PANTHER" id="PTHR30570:SF1">
    <property type="entry name" value="PHOSPHATE-BINDING PROTEIN PSTS"/>
    <property type="match status" value="1"/>
</dbReference>
<dbReference type="RefSeq" id="WP_018030436.1">
    <property type="nucleotide sequence ID" value="NZ_LS483343.1"/>
</dbReference>
<feature type="signal peptide" evidence="9">
    <location>
        <begin position="1"/>
        <end position="19"/>
    </location>
</feature>
<dbReference type="KEGG" id="sfer:NCTC12278_01893"/>
<evidence type="ECO:0000256" key="2">
    <source>
        <dbReference type="ARBA" id="ARBA00004193"/>
    </source>
</evidence>
<evidence type="ECO:0000256" key="7">
    <source>
        <dbReference type="ARBA" id="ARBA00023139"/>
    </source>
</evidence>
<proteinExistence type="inferred from homology"/>
<reference evidence="11 12" key="1">
    <citation type="submission" date="2018-06" db="EMBL/GenBank/DDBJ databases">
        <authorList>
            <consortium name="Pathogen Informatics"/>
            <person name="Doyle S."/>
        </authorList>
    </citation>
    <scope>NUCLEOTIDE SEQUENCE [LARGE SCALE GENOMIC DNA]</scope>
    <source>
        <strain evidence="11 12">NCTC12278</strain>
    </source>
</reference>
<gene>
    <name evidence="11" type="primary">pstS_2</name>
    <name evidence="11" type="ORF">NCTC12278_01893</name>
</gene>
<keyword evidence="7" id="KW-0564">Palmitate</keyword>
<organism evidence="11 12">
    <name type="scientific">Streptococcus ferus</name>
    <dbReference type="NCBI Taxonomy" id="1345"/>
    <lineage>
        <taxon>Bacteria</taxon>
        <taxon>Bacillati</taxon>
        <taxon>Bacillota</taxon>
        <taxon>Bacilli</taxon>
        <taxon>Lactobacillales</taxon>
        <taxon>Streptococcaceae</taxon>
        <taxon>Streptococcus</taxon>
    </lineage>
</organism>
<feature type="domain" description="PBP" evidence="10">
    <location>
        <begin position="173"/>
        <end position="287"/>
    </location>
</feature>
<evidence type="ECO:0000256" key="1">
    <source>
        <dbReference type="ARBA" id="ARBA00002841"/>
    </source>
</evidence>
<keyword evidence="5" id="KW-0592">Phosphate transport</keyword>
<evidence type="ECO:0000313" key="12">
    <source>
        <dbReference type="Proteomes" id="UP000249495"/>
    </source>
</evidence>
<dbReference type="PROSITE" id="PS51257">
    <property type="entry name" value="PROKAR_LIPOPROTEIN"/>
    <property type="match status" value="1"/>
</dbReference>
<dbReference type="Proteomes" id="UP000249495">
    <property type="component" value="Chromosome 1"/>
</dbReference>
<comment type="similarity">
    <text evidence="3">Belongs to the PstS family.</text>
</comment>
<dbReference type="SUPFAM" id="SSF53850">
    <property type="entry name" value="Periplasmic binding protein-like II"/>
    <property type="match status" value="2"/>
</dbReference>
<feature type="chain" id="PRO_5038731124" evidence="9">
    <location>
        <begin position="20"/>
        <end position="290"/>
    </location>
</feature>
<dbReference type="GO" id="GO:0006817">
    <property type="term" value="P:phosphate ion transport"/>
    <property type="evidence" value="ECO:0007669"/>
    <property type="project" value="UniProtKB-KW"/>
</dbReference>
<name>A0A2X3Y202_9STRE</name>
<dbReference type="InterPro" id="IPR050811">
    <property type="entry name" value="Phosphate_ABC_transporter"/>
</dbReference>
<keyword evidence="5" id="KW-0813">Transport</keyword>
<sequence length="290" mass="30526">MKKFAAIALLSLTSLSLFACGNNKSSGSSSSDGKIEVVSREDGSGTRGAFTEITGILTKDGDKEVDNTSKSAIIQNSTEGVISAVSGNQNAVGYVSLGSLNDSVKAVEIEGVKASSDTVLDGSYKLQRPFNIVWGKDLSEIGQDFISFIHSTEGQKIVSDNKYVEAKTETTSYSAAKLKGKLSVVGSTSVTPLMEKLAEAYKKLNPDVTIDITSNGSSAGITAAEEGTADIGMVSRELTSDEGKNLEQDEIALDGIAVVVNSKNNISNLTLDQVKTIFTGDVTDWSKVEK</sequence>
<evidence type="ECO:0000256" key="8">
    <source>
        <dbReference type="ARBA" id="ARBA00023288"/>
    </source>
</evidence>
<dbReference type="GO" id="GO:0005886">
    <property type="term" value="C:plasma membrane"/>
    <property type="evidence" value="ECO:0007669"/>
    <property type="project" value="UniProtKB-SubCell"/>
</dbReference>
<evidence type="ECO:0000313" key="11">
    <source>
        <dbReference type="EMBL" id="SQF41291.1"/>
    </source>
</evidence>
<evidence type="ECO:0000256" key="9">
    <source>
        <dbReference type="SAM" id="SignalP"/>
    </source>
</evidence>
<dbReference type="AlphaFoldDB" id="A0A2X3Y202"/>
<dbReference type="OrthoDB" id="9790048at2"/>
<evidence type="ECO:0000256" key="5">
    <source>
        <dbReference type="ARBA" id="ARBA00022592"/>
    </source>
</evidence>
<dbReference type="EMBL" id="LS483343">
    <property type="protein sequence ID" value="SQF41291.1"/>
    <property type="molecule type" value="Genomic_DNA"/>
</dbReference>
<comment type="subunit">
    <text evidence="4">The complex is composed of two ATP-binding proteins (PstB), two transmembrane proteins (PstC and PstA) and a solute-binding protein (PstS).</text>
</comment>
<dbReference type="PANTHER" id="PTHR30570">
    <property type="entry name" value="PERIPLASMIC PHOSPHATE BINDING COMPONENT OF PHOSPHATE ABC TRANSPORTER"/>
    <property type="match status" value="1"/>
</dbReference>
<dbReference type="Gene3D" id="3.40.190.10">
    <property type="entry name" value="Periplasmic binding protein-like II"/>
    <property type="match status" value="2"/>
</dbReference>
<evidence type="ECO:0000259" key="10">
    <source>
        <dbReference type="Pfam" id="PF12849"/>
    </source>
</evidence>
<accession>A0A2X3Y202</accession>
<keyword evidence="8" id="KW-0449">Lipoprotein</keyword>
<comment type="subcellular location">
    <subcellularLocation>
        <location evidence="2">Cell membrane</location>
        <topology evidence="2">Lipid-anchor</topology>
    </subcellularLocation>
</comment>
<evidence type="ECO:0000256" key="6">
    <source>
        <dbReference type="ARBA" id="ARBA00022729"/>
    </source>
</evidence>
<dbReference type="Pfam" id="PF12849">
    <property type="entry name" value="PBP_like_2"/>
    <property type="match status" value="2"/>
</dbReference>
<dbReference type="STRING" id="1123303.GCA_000372425_01112"/>
<comment type="function">
    <text evidence="1">Part of the ABC transporter complex PstSACB involved in phosphate import.</text>
</comment>
<dbReference type="InterPro" id="IPR024370">
    <property type="entry name" value="PBP_domain"/>
</dbReference>
<keyword evidence="12" id="KW-1185">Reference proteome</keyword>